<dbReference type="VEuPathDB" id="MicrosporidiaDB:AEWD_070420"/>
<feature type="domain" description="Ribosomal protein eL8/eL30/eS12/Gadd45" evidence="6">
    <location>
        <begin position="18"/>
        <end position="100"/>
    </location>
</feature>
<sequence length="120" mass="13053">MTVAQTYSPVSDEKVQSILRLIQSATRSRNIKKGINESTKCLSKGIALLVVIACDVEPQEITALLPIICEDKGVSFVHVPSKDALGVACGIDRPIAACTIYYLKGAEPLRLEEKIKEALR</sequence>
<dbReference type="GO" id="GO:0031120">
    <property type="term" value="P:snRNA pseudouridine synthesis"/>
    <property type="evidence" value="ECO:0007669"/>
    <property type="project" value="UniProtKB-UniRule"/>
</dbReference>
<keyword evidence="4 5" id="KW-0687">Ribonucleoprotein</keyword>
<organism evidence="7">
    <name type="scientific">Encephalitozoon cuniculi</name>
    <name type="common">Microsporidian parasite</name>
    <dbReference type="NCBI Taxonomy" id="6035"/>
    <lineage>
        <taxon>Eukaryota</taxon>
        <taxon>Fungi</taxon>
        <taxon>Fungi incertae sedis</taxon>
        <taxon>Microsporidia</taxon>
        <taxon>Unikaryonidae</taxon>
        <taxon>Encephalitozoon</taxon>
    </lineage>
</organism>
<comment type="function">
    <text evidence="5">Required for ribosome biogenesis. Part of a complex which catalyzes pseudouridylation of rRNA. This involves the isomerization of uridine such that the ribose is subsequently attached to C5, instead of the normal N1. Pseudouridine ('psi') residues may serve to stabilize the conformation of rRNAs.</text>
</comment>
<dbReference type="VEuPathDB" id="MicrosporidiaDB:AEWR_070410"/>
<evidence type="ECO:0000256" key="2">
    <source>
        <dbReference type="ARBA" id="ARBA00007337"/>
    </source>
</evidence>
<evidence type="ECO:0000256" key="4">
    <source>
        <dbReference type="ARBA" id="ARBA00023274"/>
    </source>
</evidence>
<dbReference type="Pfam" id="PF01248">
    <property type="entry name" value="Ribosomal_L7Ae"/>
    <property type="match status" value="1"/>
</dbReference>
<name>M1K5V4_ENCCN</name>
<dbReference type="InterPro" id="IPR004038">
    <property type="entry name" value="Ribosomal_eL8/eL30/eS12/Gad45"/>
</dbReference>
<comment type="similarity">
    <text evidence="2 5">Belongs to the eukaryotic ribosomal protein eL8 family.</text>
</comment>
<dbReference type="SUPFAM" id="SSF55315">
    <property type="entry name" value="L30e-like"/>
    <property type="match status" value="1"/>
</dbReference>
<evidence type="ECO:0000256" key="5">
    <source>
        <dbReference type="RuleBase" id="RU366039"/>
    </source>
</evidence>
<dbReference type="GO" id="GO:0003723">
    <property type="term" value="F:RNA binding"/>
    <property type="evidence" value="ECO:0007669"/>
    <property type="project" value="UniProtKB-UniRule"/>
</dbReference>
<dbReference type="InterPro" id="IPR002415">
    <property type="entry name" value="H/ACA_rnp_Nhp2-like"/>
</dbReference>
<keyword evidence="5" id="KW-0694">RNA-binding</keyword>
<evidence type="ECO:0000256" key="3">
    <source>
        <dbReference type="ARBA" id="ARBA00023242"/>
    </source>
</evidence>
<evidence type="ECO:0000259" key="6">
    <source>
        <dbReference type="Pfam" id="PF01248"/>
    </source>
</evidence>
<dbReference type="InterPro" id="IPR029064">
    <property type="entry name" value="Ribosomal_eL30-like_sf"/>
</dbReference>
<dbReference type="OMA" id="LACEDKG"/>
<dbReference type="VEuPathDB" id="MicrosporidiaDB:ECU07_0460"/>
<accession>M1K5V4</accession>
<dbReference type="GO" id="GO:0031429">
    <property type="term" value="C:box H/ACA snoRNP complex"/>
    <property type="evidence" value="ECO:0007669"/>
    <property type="project" value="UniProtKB-UniRule"/>
</dbReference>
<protein>
    <recommendedName>
        <fullName evidence="5">H/ACA ribonucleoprotein complex subunit 2</fullName>
    </recommendedName>
    <alternativeName>
        <fullName evidence="5">Nucleolar protein family A member 2</fullName>
    </alternativeName>
</protein>
<dbReference type="GO" id="GO:0000398">
    <property type="term" value="P:mRNA splicing, via spliceosome"/>
    <property type="evidence" value="ECO:0007669"/>
    <property type="project" value="UniProtKB-UniRule"/>
</dbReference>
<proteinExistence type="inferred from homology"/>
<gene>
    <name evidence="7" type="ORF">ECU07_0460</name>
</gene>
<dbReference type="Gene3D" id="3.30.1330.30">
    <property type="match status" value="1"/>
</dbReference>
<evidence type="ECO:0000313" key="7">
    <source>
        <dbReference type="EMBL" id="AGE96388.1"/>
    </source>
</evidence>
<dbReference type="PRINTS" id="PR00881">
    <property type="entry name" value="L7ARS6FAMILY"/>
</dbReference>
<dbReference type="InterPro" id="IPR018492">
    <property type="entry name" value="Ribosomal_eL8/Nhp2"/>
</dbReference>
<keyword evidence="3 5" id="KW-0539">Nucleus</keyword>
<dbReference type="EMBL" id="KC513617">
    <property type="protein sequence ID" value="AGE96388.1"/>
    <property type="molecule type" value="Genomic_DNA"/>
</dbReference>
<evidence type="ECO:0000256" key="1">
    <source>
        <dbReference type="ARBA" id="ARBA00004604"/>
    </source>
</evidence>
<dbReference type="VEuPathDB" id="MicrosporidiaDB:M970_070410"/>
<dbReference type="VEuPathDB" id="MicrosporidiaDB:AEWQ_070420"/>
<dbReference type="AlphaFoldDB" id="M1K5V4"/>
<comment type="subcellular location">
    <subcellularLocation>
        <location evidence="1 5">Nucleus</location>
        <location evidence="1 5">Nucleolus</location>
    </subcellularLocation>
</comment>
<comment type="function">
    <text evidence="5">Common component of the spliceosome and rRNA processing machinery.</text>
</comment>
<reference evidence="7" key="1">
    <citation type="journal article" date="2013" name="Eukaryot. Cell">
        <title>Extremely Reduced Levels of Heterozygosity in the Vertebrate Pathogen Encephalitozoon cuniculi.</title>
        <authorList>
            <person name="Selman M."/>
            <person name="Sak B."/>
            <person name="Kvac M."/>
            <person name="Farinelli L."/>
            <person name="Weiss L.M."/>
            <person name="Corradi N."/>
        </authorList>
    </citation>
    <scope>NUCLEOTIDE SEQUENCE</scope>
</reference>
<dbReference type="PRINTS" id="PR00883">
    <property type="entry name" value="NUCLEARHMG"/>
</dbReference>